<feature type="compositionally biased region" description="Polar residues" evidence="5">
    <location>
        <begin position="267"/>
        <end position="285"/>
    </location>
</feature>
<dbReference type="OrthoDB" id="15627at2759"/>
<feature type="compositionally biased region" description="Basic and acidic residues" evidence="5">
    <location>
        <begin position="242"/>
        <end position="260"/>
    </location>
</feature>
<evidence type="ECO:0000256" key="4">
    <source>
        <dbReference type="PROSITE-ProRule" id="PRU00125"/>
    </source>
</evidence>
<proteinExistence type="predicted"/>
<reference evidence="7 8" key="1">
    <citation type="submission" date="2015-07" db="EMBL/GenBank/DDBJ databases">
        <title>The genome of Dufourea novaeangliae.</title>
        <authorList>
            <person name="Pan H."/>
            <person name="Kapheim K."/>
        </authorList>
    </citation>
    <scope>NUCLEOTIDE SEQUENCE [LARGE SCALE GENOMIC DNA]</scope>
    <source>
        <strain evidence="7">0120121106</strain>
        <tissue evidence="7">Whole body</tissue>
    </source>
</reference>
<keyword evidence="2 4" id="KW-0862">Zinc</keyword>
<dbReference type="GO" id="GO:0051496">
    <property type="term" value="P:positive regulation of stress fiber assembly"/>
    <property type="evidence" value="ECO:0007669"/>
    <property type="project" value="TreeGrafter"/>
</dbReference>
<dbReference type="STRING" id="178035.A0A154P9E0"/>
<evidence type="ECO:0000313" key="7">
    <source>
        <dbReference type="EMBL" id="KZC08529.1"/>
    </source>
</evidence>
<feature type="region of interest" description="Disordered" evidence="5">
    <location>
        <begin position="229"/>
        <end position="298"/>
    </location>
</feature>
<feature type="region of interest" description="Disordered" evidence="5">
    <location>
        <begin position="656"/>
        <end position="781"/>
    </location>
</feature>
<evidence type="ECO:0000256" key="5">
    <source>
        <dbReference type="SAM" id="MobiDB-lite"/>
    </source>
</evidence>
<evidence type="ECO:0000256" key="2">
    <source>
        <dbReference type="ARBA" id="ARBA00022833"/>
    </source>
</evidence>
<accession>A0A154P9E0</accession>
<evidence type="ECO:0000313" key="8">
    <source>
        <dbReference type="Proteomes" id="UP000076502"/>
    </source>
</evidence>
<protein>
    <submittedName>
        <fullName evidence="7">LIM and calponin homology domains-containing protein 1</fullName>
    </submittedName>
</protein>
<dbReference type="EMBL" id="KQ434849">
    <property type="protein sequence ID" value="KZC08529.1"/>
    <property type="molecule type" value="Genomic_DNA"/>
</dbReference>
<dbReference type="PROSITE" id="PS00478">
    <property type="entry name" value="LIM_DOMAIN_1"/>
    <property type="match status" value="1"/>
</dbReference>
<dbReference type="InterPro" id="IPR001781">
    <property type="entry name" value="Znf_LIM"/>
</dbReference>
<gene>
    <name evidence="7" type="ORF">WN55_10847</name>
</gene>
<evidence type="ECO:0000256" key="3">
    <source>
        <dbReference type="ARBA" id="ARBA00023038"/>
    </source>
</evidence>
<feature type="compositionally biased region" description="Low complexity" evidence="5">
    <location>
        <begin position="728"/>
        <end position="762"/>
    </location>
</feature>
<evidence type="ECO:0000259" key="6">
    <source>
        <dbReference type="PROSITE" id="PS50023"/>
    </source>
</evidence>
<dbReference type="GO" id="GO:0032034">
    <property type="term" value="F:myosin II head/neck binding"/>
    <property type="evidence" value="ECO:0007669"/>
    <property type="project" value="TreeGrafter"/>
</dbReference>
<name>A0A154P9E0_DUFNO</name>
<dbReference type="Proteomes" id="UP000076502">
    <property type="component" value="Unassembled WGS sequence"/>
</dbReference>
<dbReference type="AlphaFoldDB" id="A0A154P9E0"/>
<dbReference type="CDD" id="cd08368">
    <property type="entry name" value="LIM"/>
    <property type="match status" value="1"/>
</dbReference>
<feature type="compositionally biased region" description="Polar residues" evidence="5">
    <location>
        <begin position="695"/>
        <end position="706"/>
    </location>
</feature>
<sequence>SLQEPIVIEKADEEEAAAVATTTTTTAAICQPCPPVEHEEHEEKEAPMNGKIIEAYQPPPLPPRKSIVESIDAHDAPETIERPAANVPAPERPTTLTLANQEIGMLDTMTMLSPVSPISKQILPLNLSSDEEIVTGLAFPLGPPTSVEPPKEKPPPPPVDVSDEESLPLEPLKRLNSTRRIKKELRTRRSDFLGLEGVNDDDLERELTLTKPPDMAAILAEERRIEQLHRRSYDTDSNYEQDSSHERDSGVELGHAEDWTKQPVSPDMSQHSRQSSEPFGASVTSSEEDEITKKEREIIEVLEKEEQWRYGNNCDMNSDLGEKLAHKLRELEEEKMQLERERAQEAALRRQEETLRKNEDNLRKQEEALRKQQEETARQQETARAEAEAKRAEKKRQEEELRAQAEQLRIQNEIEEERRVADARRKEEKRIRAMQSQIREQENTTLVGAGLNDEEDEFASGEVLRVERELLQLEQEELKRQRNNLAYREQKQLKLAEQLQEQWKSLQDVAHSSANNIQQYKNQPPVNYRSSMPNLQLQDVQRRRPPPPPIPPAKPLRLIEQRQRDVTIRNSRIPSADSIPQQVDASLRHTASVTTLSSHAGQQMSRQTLQALSAVPRPRIVQSDQWVQRRKSDVPRGAHDLNYQHWLIQEAEQRRINEKNQRSPARKSQMHVTGTSVPYAMAPTRTDSKPLPDSIIQTLTQRVQNRAQEKPLPPRRRLEHSTSHEHLSALQHQSPQHQSPQHQSPQHQSPQHQSSQHVLQQQKPLQPSPINPDNQEKMLSVSGKKKCSHCGDELGRGAAMIIESLRLFYHMECFKCCVCHVRLGDGLMGTDVRVRNHKLHCHNCYSSDDGTNMSLI</sequence>
<keyword evidence="1 4" id="KW-0479">Metal-binding</keyword>
<dbReference type="PANTHER" id="PTHR15551:SF3">
    <property type="entry name" value="LIM AND CALPONIN HOMOLOGY DOMAINS-CONTAINING PROTEIN 1"/>
    <property type="match status" value="1"/>
</dbReference>
<feature type="non-terminal residue" evidence="7">
    <location>
        <position position="1"/>
    </location>
</feature>
<evidence type="ECO:0000256" key="1">
    <source>
        <dbReference type="ARBA" id="ARBA00022723"/>
    </source>
</evidence>
<feature type="region of interest" description="Disordered" evidence="5">
    <location>
        <begin position="336"/>
        <end position="403"/>
    </location>
</feature>
<feature type="region of interest" description="Disordered" evidence="5">
    <location>
        <begin position="137"/>
        <end position="173"/>
    </location>
</feature>
<dbReference type="PROSITE" id="PS50023">
    <property type="entry name" value="LIM_DOMAIN_2"/>
    <property type="match status" value="1"/>
</dbReference>
<dbReference type="GO" id="GO:0001725">
    <property type="term" value="C:stress fiber"/>
    <property type="evidence" value="ECO:0007669"/>
    <property type="project" value="TreeGrafter"/>
</dbReference>
<dbReference type="Gene3D" id="2.10.110.10">
    <property type="entry name" value="Cysteine Rich Protein"/>
    <property type="match status" value="1"/>
</dbReference>
<dbReference type="SMART" id="SM00132">
    <property type="entry name" value="LIM"/>
    <property type="match status" value="1"/>
</dbReference>
<feature type="domain" description="LIM zinc-binding" evidence="6">
    <location>
        <begin position="785"/>
        <end position="851"/>
    </location>
</feature>
<organism evidence="7 8">
    <name type="scientific">Dufourea novaeangliae</name>
    <name type="common">Sweat bee</name>
    <dbReference type="NCBI Taxonomy" id="178035"/>
    <lineage>
        <taxon>Eukaryota</taxon>
        <taxon>Metazoa</taxon>
        <taxon>Ecdysozoa</taxon>
        <taxon>Arthropoda</taxon>
        <taxon>Hexapoda</taxon>
        <taxon>Insecta</taxon>
        <taxon>Pterygota</taxon>
        <taxon>Neoptera</taxon>
        <taxon>Endopterygota</taxon>
        <taxon>Hymenoptera</taxon>
        <taxon>Apocrita</taxon>
        <taxon>Aculeata</taxon>
        <taxon>Apoidea</taxon>
        <taxon>Anthophila</taxon>
        <taxon>Halictidae</taxon>
        <taxon>Rophitinae</taxon>
        <taxon>Dufourea</taxon>
    </lineage>
</organism>
<dbReference type="GO" id="GO:0051893">
    <property type="term" value="P:regulation of focal adhesion assembly"/>
    <property type="evidence" value="ECO:0007669"/>
    <property type="project" value="TreeGrafter"/>
</dbReference>
<keyword evidence="8" id="KW-1185">Reference proteome</keyword>
<feature type="non-terminal residue" evidence="7">
    <location>
        <position position="856"/>
    </location>
</feature>
<dbReference type="GO" id="GO:0046872">
    <property type="term" value="F:metal ion binding"/>
    <property type="evidence" value="ECO:0007669"/>
    <property type="project" value="UniProtKB-KW"/>
</dbReference>
<dbReference type="Pfam" id="PF00412">
    <property type="entry name" value="LIM"/>
    <property type="match status" value="1"/>
</dbReference>
<keyword evidence="3 4" id="KW-0440">LIM domain</keyword>
<dbReference type="PANTHER" id="PTHR15551">
    <property type="entry name" value="LIM DOMAIN ONLY 7"/>
    <property type="match status" value="1"/>
</dbReference>